<comment type="caution">
    <text evidence="2">The sequence shown here is derived from an EMBL/GenBank/DDBJ whole genome shotgun (WGS) entry which is preliminary data.</text>
</comment>
<accession>A0A6G1E7Y7</accession>
<reference evidence="2 3" key="1">
    <citation type="submission" date="2019-11" db="EMBL/GenBank/DDBJ databases">
        <title>Whole genome sequence of Oryza granulata.</title>
        <authorList>
            <person name="Li W."/>
        </authorList>
    </citation>
    <scope>NUCLEOTIDE SEQUENCE [LARGE SCALE GENOMIC DNA]</scope>
    <source>
        <strain evidence="3">cv. Menghai</strain>
        <tissue evidence="2">Leaf</tissue>
    </source>
</reference>
<feature type="region of interest" description="Disordered" evidence="1">
    <location>
        <begin position="1"/>
        <end position="158"/>
    </location>
</feature>
<proteinExistence type="predicted"/>
<feature type="compositionally biased region" description="Gly residues" evidence="1">
    <location>
        <begin position="242"/>
        <end position="252"/>
    </location>
</feature>
<name>A0A6G1E7Y7_9ORYZ</name>
<evidence type="ECO:0000313" key="3">
    <source>
        <dbReference type="Proteomes" id="UP000479710"/>
    </source>
</evidence>
<gene>
    <name evidence="2" type="ORF">E2562_037557</name>
</gene>
<dbReference type="EMBL" id="SPHZ02000005">
    <property type="protein sequence ID" value="KAF0920879.1"/>
    <property type="molecule type" value="Genomic_DNA"/>
</dbReference>
<dbReference type="Proteomes" id="UP000479710">
    <property type="component" value="Unassembled WGS sequence"/>
</dbReference>
<feature type="compositionally biased region" description="Low complexity" evidence="1">
    <location>
        <begin position="50"/>
        <end position="63"/>
    </location>
</feature>
<evidence type="ECO:0000313" key="2">
    <source>
        <dbReference type="EMBL" id="KAF0920879.1"/>
    </source>
</evidence>
<organism evidence="2 3">
    <name type="scientific">Oryza meyeriana var. granulata</name>
    <dbReference type="NCBI Taxonomy" id="110450"/>
    <lineage>
        <taxon>Eukaryota</taxon>
        <taxon>Viridiplantae</taxon>
        <taxon>Streptophyta</taxon>
        <taxon>Embryophyta</taxon>
        <taxon>Tracheophyta</taxon>
        <taxon>Spermatophyta</taxon>
        <taxon>Magnoliopsida</taxon>
        <taxon>Liliopsida</taxon>
        <taxon>Poales</taxon>
        <taxon>Poaceae</taxon>
        <taxon>BOP clade</taxon>
        <taxon>Oryzoideae</taxon>
        <taxon>Oryzeae</taxon>
        <taxon>Oryzinae</taxon>
        <taxon>Oryza</taxon>
        <taxon>Oryza meyeriana</taxon>
    </lineage>
</organism>
<feature type="compositionally biased region" description="Low complexity" evidence="1">
    <location>
        <begin position="23"/>
        <end position="38"/>
    </location>
</feature>
<keyword evidence="3" id="KW-1185">Reference proteome</keyword>
<dbReference type="AlphaFoldDB" id="A0A6G1E7Y7"/>
<feature type="region of interest" description="Disordered" evidence="1">
    <location>
        <begin position="238"/>
        <end position="260"/>
    </location>
</feature>
<evidence type="ECO:0000256" key="1">
    <source>
        <dbReference type="SAM" id="MobiDB-lite"/>
    </source>
</evidence>
<protein>
    <submittedName>
        <fullName evidence="2">Uncharacterized protein</fullName>
    </submittedName>
</protein>
<feature type="compositionally biased region" description="Basic and acidic residues" evidence="1">
    <location>
        <begin position="65"/>
        <end position="82"/>
    </location>
</feature>
<sequence length="260" mass="27623">MASPPKDGSASPQPGEEGVTPVAGSSSAADGSSTAMASSPPPALRIQARAGGSSPETPTSSPARRSKDIHRCSSRLMDEEVARSLQGSHFGVCRKGRKEAGLNPREIDDEPERDAAPEIPPFDPVPCASTDSKPTASDGGCAPDEEYAGERNSECPPAAEERARAFGWSCSPGSRRWSAPPFRWCSMWREDVSMQKGRHPLSWKKRQPVVDRRRFLPDLPLFPLFLVLVADACGGREDGAEGESGFGFGSGLSGLEEAAD</sequence>
<feature type="compositionally biased region" description="Basic and acidic residues" evidence="1">
    <location>
        <begin position="148"/>
        <end position="158"/>
    </location>
</feature>